<dbReference type="InterPro" id="IPR017937">
    <property type="entry name" value="Thioredoxin_CS"/>
</dbReference>
<dbReference type="Pfam" id="PF00085">
    <property type="entry name" value="Thioredoxin"/>
    <property type="match status" value="1"/>
</dbReference>
<evidence type="ECO:0000313" key="9">
    <source>
        <dbReference type="EMBL" id="GAA4938485.1"/>
    </source>
</evidence>
<comment type="caution">
    <text evidence="9">The sequence shown here is derived from an EMBL/GenBank/DDBJ whole genome shotgun (WGS) entry which is preliminary data.</text>
</comment>
<dbReference type="EMBL" id="BAABLX010000009">
    <property type="protein sequence ID" value="GAA4938485.1"/>
    <property type="molecule type" value="Genomic_DNA"/>
</dbReference>
<dbReference type="InterPro" id="IPR036249">
    <property type="entry name" value="Thioredoxin-like_sf"/>
</dbReference>
<dbReference type="Pfam" id="PF21352">
    <property type="entry name" value="Zn_ribbon_Thio2"/>
    <property type="match status" value="1"/>
</dbReference>
<evidence type="ECO:0000256" key="7">
    <source>
        <dbReference type="NCBIfam" id="TIGR01068"/>
    </source>
</evidence>
<keyword evidence="3" id="KW-0479">Metal-binding</keyword>
<evidence type="ECO:0000256" key="3">
    <source>
        <dbReference type="ARBA" id="ARBA00022723"/>
    </source>
</evidence>
<dbReference type="RefSeq" id="WP_345419700.1">
    <property type="nucleotide sequence ID" value="NZ_AP031496.1"/>
</dbReference>
<dbReference type="PANTHER" id="PTHR45663">
    <property type="entry name" value="GEO12009P1"/>
    <property type="match status" value="1"/>
</dbReference>
<dbReference type="FunFam" id="3.40.30.10:FF:000001">
    <property type="entry name" value="Thioredoxin"/>
    <property type="match status" value="1"/>
</dbReference>
<keyword evidence="6" id="KW-0676">Redox-active center</keyword>
<dbReference type="CDD" id="cd02947">
    <property type="entry name" value="TRX_family"/>
    <property type="match status" value="1"/>
</dbReference>
<evidence type="ECO:0000256" key="1">
    <source>
        <dbReference type="ARBA" id="ARBA00008987"/>
    </source>
</evidence>
<dbReference type="PRINTS" id="PR00421">
    <property type="entry name" value="THIOREDOXIN"/>
</dbReference>
<sequence>MPTINITCPNCTATNRLLVDRLQDNPICGACKDPLYSGTPMPLTQQSAEKLLANNYTPVLIDCWAPWCGPCRTFTPIFEQAAEELEPKLRLAKVDTQTQTNLASQWGIRSIPTLLLFKDGKEIARSSGAMPLPQLKQWLKMQGVMDI</sequence>
<dbReference type="GO" id="GO:0005829">
    <property type="term" value="C:cytosol"/>
    <property type="evidence" value="ECO:0007669"/>
    <property type="project" value="TreeGrafter"/>
</dbReference>
<dbReference type="InterPro" id="IPR005746">
    <property type="entry name" value="Thioredoxin"/>
</dbReference>
<proteinExistence type="inferred from homology"/>
<dbReference type="InterPro" id="IPR049299">
    <property type="entry name" value="Thio2_N"/>
</dbReference>
<organism evidence="9 10">
    <name type="scientific">Halioxenophilus aromaticivorans</name>
    <dbReference type="NCBI Taxonomy" id="1306992"/>
    <lineage>
        <taxon>Bacteria</taxon>
        <taxon>Pseudomonadati</taxon>
        <taxon>Pseudomonadota</taxon>
        <taxon>Gammaproteobacteria</taxon>
        <taxon>Alteromonadales</taxon>
        <taxon>Alteromonadaceae</taxon>
        <taxon>Halioxenophilus</taxon>
    </lineage>
</organism>
<dbReference type="PANTHER" id="PTHR45663:SF40">
    <property type="entry name" value="THIOREDOXIN 2"/>
    <property type="match status" value="1"/>
</dbReference>
<dbReference type="Gene3D" id="2.30.30.380">
    <property type="entry name" value="Zn-finger domain of Sec23/24"/>
    <property type="match status" value="1"/>
</dbReference>
<dbReference type="AlphaFoldDB" id="A0AAV3U0K9"/>
<protein>
    <recommendedName>
        <fullName evidence="7">Thioredoxin</fullName>
    </recommendedName>
</protein>
<keyword evidence="4" id="KW-0249">Electron transport</keyword>
<keyword evidence="5" id="KW-1015">Disulfide bond</keyword>
<keyword evidence="10" id="KW-1185">Reference proteome</keyword>
<gene>
    <name evidence="9" type="primary">trxC</name>
    <name evidence="9" type="ORF">GCM10025791_15650</name>
</gene>
<evidence type="ECO:0000256" key="2">
    <source>
        <dbReference type="ARBA" id="ARBA00022448"/>
    </source>
</evidence>
<evidence type="ECO:0000259" key="8">
    <source>
        <dbReference type="PROSITE" id="PS51352"/>
    </source>
</evidence>
<accession>A0AAV3U0K9</accession>
<evidence type="ECO:0000313" key="10">
    <source>
        <dbReference type="Proteomes" id="UP001409585"/>
    </source>
</evidence>
<dbReference type="NCBIfam" id="TIGR01068">
    <property type="entry name" value="thioredoxin"/>
    <property type="match status" value="1"/>
</dbReference>
<feature type="domain" description="Thioredoxin" evidence="8">
    <location>
        <begin position="35"/>
        <end position="144"/>
    </location>
</feature>
<dbReference type="PROSITE" id="PS51352">
    <property type="entry name" value="THIOREDOXIN_2"/>
    <property type="match status" value="1"/>
</dbReference>
<dbReference type="NCBIfam" id="NF008229">
    <property type="entry name" value="PRK10996.1"/>
    <property type="match status" value="1"/>
</dbReference>
<reference evidence="10" key="1">
    <citation type="journal article" date="2019" name="Int. J. Syst. Evol. Microbiol.">
        <title>The Global Catalogue of Microorganisms (GCM) 10K type strain sequencing project: providing services to taxonomists for standard genome sequencing and annotation.</title>
        <authorList>
            <consortium name="The Broad Institute Genomics Platform"/>
            <consortium name="The Broad Institute Genome Sequencing Center for Infectious Disease"/>
            <person name="Wu L."/>
            <person name="Ma J."/>
        </authorList>
    </citation>
    <scope>NUCLEOTIDE SEQUENCE [LARGE SCALE GENOMIC DNA]</scope>
    <source>
        <strain evidence="10">JCM 19134</strain>
    </source>
</reference>
<evidence type="ECO:0000256" key="4">
    <source>
        <dbReference type="ARBA" id="ARBA00022982"/>
    </source>
</evidence>
<dbReference type="PROSITE" id="PS00194">
    <property type="entry name" value="THIOREDOXIN_1"/>
    <property type="match status" value="1"/>
</dbReference>
<dbReference type="GO" id="GO:0046872">
    <property type="term" value="F:metal ion binding"/>
    <property type="evidence" value="ECO:0007669"/>
    <property type="project" value="UniProtKB-KW"/>
</dbReference>
<evidence type="ECO:0000256" key="5">
    <source>
        <dbReference type="ARBA" id="ARBA00023157"/>
    </source>
</evidence>
<evidence type="ECO:0000256" key="6">
    <source>
        <dbReference type="ARBA" id="ARBA00023284"/>
    </source>
</evidence>
<keyword evidence="2" id="KW-0813">Transport</keyword>
<dbReference type="Proteomes" id="UP001409585">
    <property type="component" value="Unassembled WGS sequence"/>
</dbReference>
<name>A0AAV3U0K9_9ALTE</name>
<dbReference type="Gene3D" id="3.40.30.10">
    <property type="entry name" value="Glutaredoxin"/>
    <property type="match status" value="1"/>
</dbReference>
<comment type="similarity">
    <text evidence="1">Belongs to the thioredoxin family.</text>
</comment>
<dbReference type="GO" id="GO:0015035">
    <property type="term" value="F:protein-disulfide reductase activity"/>
    <property type="evidence" value="ECO:0007669"/>
    <property type="project" value="UniProtKB-UniRule"/>
</dbReference>
<dbReference type="InterPro" id="IPR013766">
    <property type="entry name" value="Thioredoxin_domain"/>
</dbReference>
<dbReference type="SUPFAM" id="SSF52833">
    <property type="entry name" value="Thioredoxin-like"/>
    <property type="match status" value="1"/>
</dbReference>